<sequence>MPLRPLTFERQISSLTQQQIVDVDVHIAHRPPDLIPSYHKQLQSSISLPPHSKSTNILTAKGGKEFFNNNSPSRAIFDQQHSEFSTGPPPTFRTQQNTQFSQGPPHSFPAQEEGQIERQIVVL</sequence>
<evidence type="ECO:0000313" key="4">
    <source>
        <dbReference type="Proteomes" id="UP000663832"/>
    </source>
</evidence>
<dbReference type="Proteomes" id="UP000663877">
    <property type="component" value="Unassembled WGS sequence"/>
</dbReference>
<protein>
    <submittedName>
        <fullName evidence="2">Uncharacterized protein</fullName>
    </submittedName>
</protein>
<organism evidence="2 5">
    <name type="scientific">Adineta steineri</name>
    <dbReference type="NCBI Taxonomy" id="433720"/>
    <lineage>
        <taxon>Eukaryota</taxon>
        <taxon>Metazoa</taxon>
        <taxon>Spiralia</taxon>
        <taxon>Gnathifera</taxon>
        <taxon>Rotifera</taxon>
        <taxon>Eurotatoria</taxon>
        <taxon>Bdelloidea</taxon>
        <taxon>Adinetida</taxon>
        <taxon>Adinetidae</taxon>
        <taxon>Adineta</taxon>
    </lineage>
</organism>
<dbReference type="AlphaFoldDB" id="A0A815X3H8"/>
<gene>
    <name evidence="2" type="ORF">BJG266_LOCUS46193</name>
    <name evidence="3" type="ORF">QVE165_LOCUS63221</name>
</gene>
<evidence type="ECO:0000313" key="2">
    <source>
        <dbReference type="EMBL" id="CAF1550303.1"/>
    </source>
</evidence>
<evidence type="ECO:0000256" key="1">
    <source>
        <dbReference type="SAM" id="MobiDB-lite"/>
    </source>
</evidence>
<comment type="caution">
    <text evidence="2">The sequence shown here is derived from an EMBL/GenBank/DDBJ whole genome shotgun (WGS) entry which is preliminary data.</text>
</comment>
<dbReference type="OrthoDB" id="10308229at2759"/>
<feature type="region of interest" description="Disordered" evidence="1">
    <location>
        <begin position="79"/>
        <end position="115"/>
    </location>
</feature>
<feature type="compositionally biased region" description="Polar residues" evidence="1">
    <location>
        <begin position="92"/>
        <end position="104"/>
    </location>
</feature>
<evidence type="ECO:0000313" key="5">
    <source>
        <dbReference type="Proteomes" id="UP000663877"/>
    </source>
</evidence>
<proteinExistence type="predicted"/>
<dbReference type="EMBL" id="CAJNOI010004659">
    <property type="protein sequence ID" value="CAF1550303.1"/>
    <property type="molecule type" value="Genomic_DNA"/>
</dbReference>
<name>A0A815X3H8_9BILA</name>
<evidence type="ECO:0000313" key="3">
    <source>
        <dbReference type="EMBL" id="CAF1660936.1"/>
    </source>
</evidence>
<dbReference type="Proteomes" id="UP000663832">
    <property type="component" value="Unassembled WGS sequence"/>
</dbReference>
<accession>A0A815X3H8</accession>
<reference evidence="2" key="1">
    <citation type="submission" date="2021-02" db="EMBL/GenBank/DDBJ databases">
        <authorList>
            <person name="Nowell W R."/>
        </authorList>
    </citation>
    <scope>NUCLEOTIDE SEQUENCE</scope>
</reference>
<keyword evidence="4" id="KW-1185">Reference proteome</keyword>
<feature type="non-terminal residue" evidence="2">
    <location>
        <position position="1"/>
    </location>
</feature>
<dbReference type="EMBL" id="CAJNOM010005052">
    <property type="protein sequence ID" value="CAF1660936.1"/>
    <property type="molecule type" value="Genomic_DNA"/>
</dbReference>